<dbReference type="AlphaFoldDB" id="A0A1W0A155"/>
<dbReference type="EMBL" id="JNBS01000719">
    <property type="protein sequence ID" value="OQS03929.1"/>
    <property type="molecule type" value="Genomic_DNA"/>
</dbReference>
<evidence type="ECO:0000313" key="6">
    <source>
        <dbReference type="EMBL" id="OQS03929.1"/>
    </source>
</evidence>
<feature type="transmembrane region" description="Helical" evidence="5">
    <location>
        <begin position="22"/>
        <end position="45"/>
    </location>
</feature>
<feature type="transmembrane region" description="Helical" evidence="5">
    <location>
        <begin position="227"/>
        <end position="247"/>
    </location>
</feature>
<evidence type="ECO:0000256" key="3">
    <source>
        <dbReference type="ARBA" id="ARBA00022989"/>
    </source>
</evidence>
<dbReference type="OrthoDB" id="448280at2759"/>
<dbReference type="GO" id="GO:0005886">
    <property type="term" value="C:plasma membrane"/>
    <property type="evidence" value="ECO:0007669"/>
    <property type="project" value="TreeGrafter"/>
</dbReference>
<dbReference type="PANTHER" id="PTHR11040:SF44">
    <property type="entry name" value="PROTEIN ZNTC-RELATED"/>
    <property type="match status" value="1"/>
</dbReference>
<name>A0A1W0A155_9STRA</name>
<proteinExistence type="predicted"/>
<evidence type="ECO:0000256" key="2">
    <source>
        <dbReference type="ARBA" id="ARBA00022692"/>
    </source>
</evidence>
<feature type="transmembrane region" description="Helical" evidence="5">
    <location>
        <begin position="605"/>
        <end position="624"/>
    </location>
</feature>
<evidence type="ECO:0000256" key="4">
    <source>
        <dbReference type="ARBA" id="ARBA00023136"/>
    </source>
</evidence>
<dbReference type="InterPro" id="IPR003689">
    <property type="entry name" value="ZIP"/>
</dbReference>
<feature type="transmembrane region" description="Helical" evidence="5">
    <location>
        <begin position="259"/>
        <end position="281"/>
    </location>
</feature>
<protein>
    <submittedName>
        <fullName evidence="6">Zinc (Zn2)-Iron (Fe2) Permease (ZIP) Family</fullName>
    </submittedName>
</protein>
<feature type="transmembrane region" description="Helical" evidence="5">
    <location>
        <begin position="568"/>
        <end position="593"/>
    </location>
</feature>
<dbReference type="GO" id="GO:0005385">
    <property type="term" value="F:zinc ion transmembrane transporter activity"/>
    <property type="evidence" value="ECO:0007669"/>
    <property type="project" value="TreeGrafter"/>
</dbReference>
<comment type="subcellular location">
    <subcellularLocation>
        <location evidence="1">Membrane</location>
        <topology evidence="1">Multi-pass membrane protein</topology>
    </subcellularLocation>
</comment>
<dbReference type="Proteomes" id="UP000243217">
    <property type="component" value="Unassembled WGS sequence"/>
</dbReference>
<feature type="transmembrane region" description="Helical" evidence="5">
    <location>
        <begin position="194"/>
        <end position="220"/>
    </location>
</feature>
<dbReference type="STRING" id="74557.A0A1W0A155"/>
<keyword evidence="2 5" id="KW-0812">Transmembrane</keyword>
<feature type="transmembrane region" description="Helical" evidence="5">
    <location>
        <begin position="57"/>
        <end position="79"/>
    </location>
</feature>
<accession>A0A1W0A155</accession>
<evidence type="ECO:0000256" key="1">
    <source>
        <dbReference type="ARBA" id="ARBA00004141"/>
    </source>
</evidence>
<feature type="transmembrane region" description="Helical" evidence="5">
    <location>
        <begin position="166"/>
        <end position="188"/>
    </location>
</feature>
<evidence type="ECO:0000256" key="5">
    <source>
        <dbReference type="SAM" id="Phobius"/>
    </source>
</evidence>
<organism evidence="6 7">
    <name type="scientific">Thraustotheca clavata</name>
    <dbReference type="NCBI Taxonomy" id="74557"/>
    <lineage>
        <taxon>Eukaryota</taxon>
        <taxon>Sar</taxon>
        <taxon>Stramenopiles</taxon>
        <taxon>Oomycota</taxon>
        <taxon>Saprolegniomycetes</taxon>
        <taxon>Saprolegniales</taxon>
        <taxon>Achlyaceae</taxon>
        <taxon>Thraustotheca</taxon>
    </lineage>
</organism>
<evidence type="ECO:0000313" key="7">
    <source>
        <dbReference type="Proteomes" id="UP000243217"/>
    </source>
</evidence>
<dbReference type="PANTHER" id="PTHR11040">
    <property type="entry name" value="ZINC/IRON TRANSPORTER"/>
    <property type="match status" value="1"/>
</dbReference>
<dbReference type="Pfam" id="PF02535">
    <property type="entry name" value="Zip"/>
    <property type="match status" value="2"/>
</dbReference>
<reference evidence="6 7" key="1">
    <citation type="journal article" date="2014" name="Genome Biol. Evol.">
        <title>The secreted proteins of Achlya hypogyna and Thraustotheca clavata identify the ancestral oomycete secretome and reveal gene acquisitions by horizontal gene transfer.</title>
        <authorList>
            <person name="Misner I."/>
            <person name="Blouin N."/>
            <person name="Leonard G."/>
            <person name="Richards T.A."/>
            <person name="Lane C.E."/>
        </authorList>
    </citation>
    <scope>NUCLEOTIDE SEQUENCE [LARGE SCALE GENOMIC DNA]</scope>
    <source>
        <strain evidence="6 7">ATCC 34112</strain>
    </source>
</reference>
<gene>
    <name evidence="6" type="ORF">THRCLA_03786</name>
</gene>
<keyword evidence="3 5" id="KW-1133">Transmembrane helix</keyword>
<feature type="transmembrane region" description="Helical" evidence="5">
    <location>
        <begin position="636"/>
        <end position="657"/>
    </location>
</feature>
<sequence>MHQDEDSNPCGFVPGRDEDYNMALHVGAIFIILACSLAGSALPVLSQKFSCTKQMTFIMQFVNAFGVGVVISTALVHMLPPANEALNNECLNMSYSGLANVIAVVAVMLMQWLQTELTARLTTTTCVEEGTPTVDAKGFESPSHHSEFHSHGHIHASPVNPSSRKISVLIFELGVAIHSVIIGLNLGVASGTTFTTLLTAICFHQFFEGVAVGSSALLAFDEMKSTLVTIVGFTLTTPVGIVIGIGISTTYSSTSTSALWVQGCLDALAGGILLYTGIVELLTNQYTNNPEFHAKSTSTRLFTYAFVAAAFLNQHVMSEVHASQPIVLTFDDSHHRAMVAYERSHRVPIIEERFNLSGAEVLRLELVHASTSKVRFGASVYVVATTKYEKRYLRGCSFSRKLKWTSRLTSKCEFRIVSLECHTGSLHLNEAFTLESVMWPFWYVAFAPKRTMGELGTLNLRYHSQQAMQFYALDGILRMRRKTMQSREPSLAATERDTSFFESFWQTCPDDILNLRILYLRAIVHCKNDIVLSVDQFSFYIFPTMTALDEADDCGAIPGRADDYNMSLHIAAIFIVLAFSLSGSMLPVVSKYFSCMKQINAIMEYVNAFGVGVVIATSLVHMLPPANESLNSPCLNLSYGGLANVIAVVAILIMQWLQTELLVKFAPSTTTEKNSHRT</sequence>
<feature type="transmembrane region" description="Helical" evidence="5">
    <location>
        <begin position="91"/>
        <end position="113"/>
    </location>
</feature>
<comment type="caution">
    <text evidence="6">The sequence shown here is derived from an EMBL/GenBank/DDBJ whole genome shotgun (WGS) entry which is preliminary data.</text>
</comment>
<keyword evidence="7" id="KW-1185">Reference proteome</keyword>
<keyword evidence="4 5" id="KW-0472">Membrane</keyword>